<dbReference type="AlphaFoldDB" id="A0A0L6JHL3"/>
<dbReference type="Proteomes" id="UP000036923">
    <property type="component" value="Unassembled WGS sequence"/>
</dbReference>
<dbReference type="Pfam" id="PF01541">
    <property type="entry name" value="GIY-YIG"/>
    <property type="match status" value="1"/>
</dbReference>
<feature type="domain" description="GIY-YIG" evidence="1">
    <location>
        <begin position="2"/>
        <end position="89"/>
    </location>
</feature>
<dbReference type="EMBL" id="LGTC01000001">
    <property type="protein sequence ID" value="KNY24982.1"/>
    <property type="molecule type" value="Genomic_DNA"/>
</dbReference>
<dbReference type="InterPro" id="IPR000305">
    <property type="entry name" value="GIY-YIG_endonuc"/>
</dbReference>
<name>A0A0L6JHL3_9FIRM</name>
<gene>
    <name evidence="2" type="ORF">Bccel_0239</name>
</gene>
<reference evidence="3" key="1">
    <citation type="submission" date="2015-07" db="EMBL/GenBank/DDBJ databases">
        <title>Near-Complete Genome Sequence of the Cellulolytic Bacterium Bacteroides (Pseudobacteroides) cellulosolvens ATCC 35603.</title>
        <authorList>
            <person name="Dassa B."/>
            <person name="Utturkar S.M."/>
            <person name="Klingeman D.M."/>
            <person name="Hurt R.A."/>
            <person name="Keller M."/>
            <person name="Xu J."/>
            <person name="Reddy Y.H.K."/>
            <person name="Borovok I."/>
            <person name="Grinberg I.R."/>
            <person name="Lamed R."/>
            <person name="Zhivin O."/>
            <person name="Bayer E.A."/>
            <person name="Brown S.D."/>
        </authorList>
    </citation>
    <scope>NUCLEOTIDE SEQUENCE [LARGE SCALE GENOMIC DNA]</scope>
    <source>
        <strain evidence="3">DSM 2933</strain>
    </source>
</reference>
<accession>A0A0L6JHL3</accession>
<evidence type="ECO:0000313" key="2">
    <source>
        <dbReference type="EMBL" id="KNY24982.1"/>
    </source>
</evidence>
<comment type="caution">
    <text evidence="2">The sequence shown here is derived from an EMBL/GenBank/DDBJ whole genome shotgun (WGS) entry which is preliminary data.</text>
</comment>
<dbReference type="RefSeq" id="WP_036939711.1">
    <property type="nucleotide sequence ID" value="NZ_JQKC01000009.1"/>
</dbReference>
<evidence type="ECO:0000313" key="3">
    <source>
        <dbReference type="Proteomes" id="UP000036923"/>
    </source>
</evidence>
<proteinExistence type="predicted"/>
<dbReference type="SUPFAM" id="SSF82771">
    <property type="entry name" value="GIY-YIG endonuclease"/>
    <property type="match status" value="1"/>
</dbReference>
<dbReference type="Gene3D" id="3.40.1440.10">
    <property type="entry name" value="GIY-YIG endonuclease"/>
    <property type="match status" value="1"/>
</dbReference>
<sequence length="170" mass="19867">MKQIGVYQIVRKDTFESYVGHSKDIKKRFSTHKSNLKKGKFKYYNTFNEGWKISPNNIGFETLDECTVEELTQVENDWIEHLKQAGFIVVNKNKAGKVQYNSEEVKKHKSIAQTGSKNGNARLKDEDVIEMRRKFDNNEASLNELVELYKMSYSQVHKICVSKTTWKHLL</sequence>
<evidence type="ECO:0000259" key="1">
    <source>
        <dbReference type="PROSITE" id="PS50164"/>
    </source>
</evidence>
<keyword evidence="3" id="KW-1185">Reference proteome</keyword>
<organism evidence="2 3">
    <name type="scientific">Pseudobacteroides cellulosolvens ATCC 35603 = DSM 2933</name>
    <dbReference type="NCBI Taxonomy" id="398512"/>
    <lineage>
        <taxon>Bacteria</taxon>
        <taxon>Bacillati</taxon>
        <taxon>Bacillota</taxon>
        <taxon>Clostridia</taxon>
        <taxon>Eubacteriales</taxon>
        <taxon>Oscillospiraceae</taxon>
        <taxon>Pseudobacteroides</taxon>
    </lineage>
</organism>
<dbReference type="InterPro" id="IPR035901">
    <property type="entry name" value="GIY-YIG_endonuc_sf"/>
</dbReference>
<dbReference type="PROSITE" id="PS50164">
    <property type="entry name" value="GIY_YIG"/>
    <property type="match status" value="1"/>
</dbReference>
<dbReference type="STRING" id="398512.Bccel_0239"/>
<protein>
    <submittedName>
        <fullName evidence="2">Excinuclease ABC C subunit domain protein</fullName>
    </submittedName>
</protein>